<reference evidence="3 4" key="2">
    <citation type="submission" date="2018-05" db="EMBL/GenBank/DDBJ databases">
        <authorList>
            <person name="Lanie J.A."/>
            <person name="Ng W.-L."/>
            <person name="Kazmierczak K.M."/>
            <person name="Andrzejewski T.M."/>
            <person name="Davidsen T.M."/>
            <person name="Wayne K.J."/>
            <person name="Tettelin H."/>
            <person name="Glass J.I."/>
            <person name="Rusch D."/>
            <person name="Podicherti R."/>
            <person name="Tsui H.-C.T."/>
            <person name="Winkler M.E."/>
        </authorList>
    </citation>
    <scope>NUCLEOTIDE SEQUENCE [LARGE SCALE GENOMIC DNA]</scope>
    <source>
        <strain evidence="3 4">C305</strain>
    </source>
</reference>
<dbReference type="EMBL" id="QFRJ01000005">
    <property type="protein sequence ID" value="PWH85562.1"/>
    <property type="molecule type" value="Genomic_DNA"/>
</dbReference>
<dbReference type="GO" id="GO:0016740">
    <property type="term" value="F:transferase activity"/>
    <property type="evidence" value="ECO:0007669"/>
    <property type="project" value="UniProtKB-KW"/>
</dbReference>
<dbReference type="PANTHER" id="PTHR43630">
    <property type="entry name" value="POLY-BETA-1,6-N-ACETYL-D-GLUCOSAMINE SYNTHASE"/>
    <property type="match status" value="1"/>
</dbReference>
<keyword evidence="3" id="KW-0808">Transferase</keyword>
<dbReference type="Pfam" id="PF00535">
    <property type="entry name" value="Glycos_transf_2"/>
    <property type="match status" value="1"/>
</dbReference>
<dbReference type="AlphaFoldDB" id="A0A2U2XCP4"/>
<dbReference type="SUPFAM" id="SSF53448">
    <property type="entry name" value="Nucleotide-diphospho-sugar transferases"/>
    <property type="match status" value="1"/>
</dbReference>
<dbReference type="InterPro" id="IPR001173">
    <property type="entry name" value="Glyco_trans_2-like"/>
</dbReference>
<comment type="similarity">
    <text evidence="1">Belongs to the glycosyltransferase 2 family. WaaE/KdtX subfamily.</text>
</comment>
<keyword evidence="4" id="KW-1185">Reference proteome</keyword>
<evidence type="ECO:0000259" key="2">
    <source>
        <dbReference type="Pfam" id="PF00535"/>
    </source>
</evidence>
<dbReference type="InterPro" id="IPR029044">
    <property type="entry name" value="Nucleotide-diphossugar_trans"/>
</dbReference>
<feature type="domain" description="Glycosyltransferase 2-like" evidence="2">
    <location>
        <begin position="9"/>
        <end position="126"/>
    </location>
</feature>
<dbReference type="CDD" id="cd02511">
    <property type="entry name" value="Beta4Glucosyltransferase"/>
    <property type="match status" value="1"/>
</dbReference>
<evidence type="ECO:0000313" key="3">
    <source>
        <dbReference type="EMBL" id="PWH85562.1"/>
    </source>
</evidence>
<reference evidence="3 4" key="1">
    <citation type="submission" date="2018-05" db="EMBL/GenBank/DDBJ databases">
        <title>Brumimicrobium oceani sp. nov., isolated from coastal sediment.</title>
        <authorList>
            <person name="Kou Y."/>
        </authorList>
    </citation>
    <scope>NUCLEOTIDE SEQUENCE [LARGE SCALE GENOMIC DNA]</scope>
    <source>
        <strain evidence="3 4">C305</strain>
    </source>
</reference>
<dbReference type="OrthoDB" id="9815923at2"/>
<comment type="caution">
    <text evidence="3">The sequence shown here is derived from an EMBL/GenBank/DDBJ whole genome shotgun (WGS) entry which is preliminary data.</text>
</comment>
<dbReference type="RefSeq" id="WP_109359268.1">
    <property type="nucleotide sequence ID" value="NZ_QFRJ01000005.1"/>
</dbReference>
<dbReference type="Gene3D" id="3.90.550.10">
    <property type="entry name" value="Spore Coat Polysaccharide Biosynthesis Protein SpsA, Chain A"/>
    <property type="match status" value="1"/>
</dbReference>
<dbReference type="PANTHER" id="PTHR43630:SF2">
    <property type="entry name" value="GLYCOSYLTRANSFERASE"/>
    <property type="match status" value="1"/>
</dbReference>
<evidence type="ECO:0000256" key="1">
    <source>
        <dbReference type="ARBA" id="ARBA00038494"/>
    </source>
</evidence>
<proteinExistence type="inferred from homology"/>
<dbReference type="Proteomes" id="UP000245370">
    <property type="component" value="Unassembled WGS sequence"/>
</dbReference>
<gene>
    <name evidence="3" type="ORF">DIT68_07945</name>
</gene>
<evidence type="ECO:0000313" key="4">
    <source>
        <dbReference type="Proteomes" id="UP000245370"/>
    </source>
</evidence>
<accession>A0A2U2XCP4</accession>
<sequence length="253" mass="29417">MEHKITSTIITFNEERNIARCIDALIPISDEIIVLDSFSTDRTIEICKSKDVRIEQREWKGYSNAKNHLNQLANHEYIFSVDADEAPDDILQNAISNIKEEGLTGVYEVNRLTNYCGRWIKHSGWYPDVKTRIFPKSISQWEGVYVHEELVVKGNPIAKNLDGHLLHYSYYSQKEHRERADKYSELTALKMYEKGKRVGPMKPYISAFGRFVAMFFIKKGFLDGKAGFTIARISALSNIYKYKELRRLQHENN</sequence>
<name>A0A2U2XCP4_9FLAO</name>
<organism evidence="3 4">
    <name type="scientific">Brumimicrobium oceani</name>
    <dbReference type="NCBI Taxonomy" id="2100725"/>
    <lineage>
        <taxon>Bacteria</taxon>
        <taxon>Pseudomonadati</taxon>
        <taxon>Bacteroidota</taxon>
        <taxon>Flavobacteriia</taxon>
        <taxon>Flavobacteriales</taxon>
        <taxon>Crocinitomicaceae</taxon>
        <taxon>Brumimicrobium</taxon>
    </lineage>
</organism>
<protein>
    <submittedName>
        <fullName evidence="3">Glycosyltransferase family 2 protein</fullName>
    </submittedName>
</protein>